<accession>A0ABX6N1A8</accession>
<proteinExistence type="predicted"/>
<dbReference type="EMBL" id="CP051772">
    <property type="protein sequence ID" value="QJF05430.1"/>
    <property type="molecule type" value="Genomic_DNA"/>
</dbReference>
<dbReference type="Pfam" id="PF10074">
    <property type="entry name" value="RovC_DNA-bd"/>
    <property type="match status" value="1"/>
</dbReference>
<dbReference type="InterPro" id="IPR018754">
    <property type="entry name" value="RovC-like_DNA-bd"/>
</dbReference>
<name>A0ABX6N1A8_9HYPH</name>
<sequence length="198" mass="22378">MSRSGGSCFASSLRPDAAVFWCSRQCPHVLPVIAKKALSPETLSFDLARLPCRAALMITADGRQHVMLRNAHRDLQLVVEGAEVLRPVRLSVDAIWPADRMRQHLNALECLNAFHATGQFPDRLFPPEARASRLRFVLQALDGSLGGASHRQIAMALLARQRVQADWTDPRNHLRDRIRRAVRRGHMLMDRGYRDFLV</sequence>
<protein>
    <submittedName>
        <fullName evidence="2">DUF2285 domain-containing protein</fullName>
    </submittedName>
</protein>
<feature type="domain" description="T6SS Transcription factor RovC-like DNA binding" evidence="1">
    <location>
        <begin position="99"/>
        <end position="197"/>
    </location>
</feature>
<evidence type="ECO:0000313" key="2">
    <source>
        <dbReference type="EMBL" id="QJF05430.1"/>
    </source>
</evidence>
<evidence type="ECO:0000313" key="3">
    <source>
        <dbReference type="Proteomes" id="UP000500892"/>
    </source>
</evidence>
<evidence type="ECO:0000259" key="1">
    <source>
        <dbReference type="Pfam" id="PF10074"/>
    </source>
</evidence>
<reference evidence="2 3" key="1">
    <citation type="submission" date="2020-04" db="EMBL/GenBank/DDBJ databases">
        <title>Mesorhizobium japonicum R7A epigenetic regulation of quorum sensing and ICE transfer.</title>
        <authorList>
            <person name="Ramsay J.P."/>
            <person name="Colombi E."/>
            <person name="Perry B.J."/>
            <person name="Staltari A."/>
        </authorList>
    </citation>
    <scope>NUCLEOTIDE SEQUENCE [LARGE SCALE GENOMIC DNA]</scope>
    <source>
        <strain evidence="2 3">R7A</strain>
    </source>
</reference>
<organism evidence="2 3">
    <name type="scientific">Mesorhizobium japonicum R7A</name>
    <dbReference type="NCBI Taxonomy" id="935547"/>
    <lineage>
        <taxon>Bacteria</taxon>
        <taxon>Pseudomonadati</taxon>
        <taxon>Pseudomonadota</taxon>
        <taxon>Alphaproteobacteria</taxon>
        <taxon>Hyphomicrobiales</taxon>
        <taxon>Phyllobacteriaceae</taxon>
        <taxon>Mesorhizobium</taxon>
    </lineage>
</organism>
<keyword evidence="3" id="KW-1185">Reference proteome</keyword>
<gene>
    <name evidence="2" type="ORF">R7A2020_29640</name>
</gene>
<dbReference type="Proteomes" id="UP000500892">
    <property type="component" value="Chromosome"/>
</dbReference>